<organism evidence="1 2">
    <name type="scientific">Pseudomonas putida</name>
    <name type="common">Arthrobacter siderocapsulatus</name>
    <dbReference type="NCBI Taxonomy" id="303"/>
    <lineage>
        <taxon>Bacteria</taxon>
        <taxon>Pseudomonadati</taxon>
        <taxon>Pseudomonadota</taxon>
        <taxon>Gammaproteobacteria</taxon>
        <taxon>Pseudomonadales</taxon>
        <taxon>Pseudomonadaceae</taxon>
        <taxon>Pseudomonas</taxon>
    </lineage>
</organism>
<proteinExistence type="predicted"/>
<evidence type="ECO:0000313" key="2">
    <source>
        <dbReference type="Proteomes" id="UP000250299"/>
    </source>
</evidence>
<dbReference type="RefSeq" id="WP_110967655.1">
    <property type="nucleotide sequence ID" value="NZ_CP029693.1"/>
</dbReference>
<gene>
    <name evidence="1" type="ORF">DKY63_31190</name>
</gene>
<evidence type="ECO:0000313" key="1">
    <source>
        <dbReference type="EMBL" id="AWY44136.1"/>
    </source>
</evidence>
<dbReference type="AlphaFoldDB" id="A0A2Z4RSX3"/>
<dbReference type="Proteomes" id="UP000250299">
    <property type="component" value="Chromosome"/>
</dbReference>
<reference evidence="1 2" key="1">
    <citation type="submission" date="2018-05" db="EMBL/GenBank/DDBJ databases">
        <title>Whole genome sequence of Pseudomonas putida JBC17.</title>
        <authorList>
            <person name="Lee Y.H."/>
            <person name="David K."/>
        </authorList>
    </citation>
    <scope>NUCLEOTIDE SEQUENCE [LARGE SCALE GENOMIC DNA]</scope>
    <source>
        <strain evidence="1 2">JBC17</strain>
    </source>
</reference>
<accession>A0A2Z4RSX3</accession>
<dbReference type="EMBL" id="CP029693">
    <property type="protein sequence ID" value="AWY44136.1"/>
    <property type="molecule type" value="Genomic_DNA"/>
</dbReference>
<protein>
    <submittedName>
        <fullName evidence="1">Uncharacterized protein</fullName>
    </submittedName>
</protein>
<name>A0A2Z4RSX3_PSEPU</name>
<sequence>MDEKLQQQFDTLADAIKQKLIATLDMKIDLISCSPLDELEYRITRQLIDMGITAKALSVCEALYFRDRLEAAYVMSEDNKH</sequence>